<dbReference type="SUPFAM" id="SSF53720">
    <property type="entry name" value="ALDH-like"/>
    <property type="match status" value="1"/>
</dbReference>
<dbReference type="InterPro" id="IPR016162">
    <property type="entry name" value="Ald_DH_N"/>
</dbReference>
<dbReference type="GO" id="GO:0031491">
    <property type="term" value="F:nucleosome binding"/>
    <property type="evidence" value="ECO:0007669"/>
    <property type="project" value="TreeGrafter"/>
</dbReference>
<dbReference type="InterPro" id="IPR029149">
    <property type="entry name" value="Creatin/AminoP/Spt16_N"/>
</dbReference>
<keyword evidence="7 16" id="KW-0560">Oxidoreductase</keyword>
<dbReference type="SMART" id="SM01286">
    <property type="entry name" value="SPT16"/>
    <property type="match status" value="1"/>
</dbReference>
<dbReference type="FunFam" id="3.40.309.10:FF:000004">
    <property type="entry name" value="Succinate-semialdehyde dehydrogenase I"/>
    <property type="match status" value="1"/>
</dbReference>
<keyword evidence="12 17" id="KW-0539">Nucleus</keyword>
<comment type="catalytic activity">
    <reaction evidence="13">
        <text>succinate semialdehyde + NADP(+) + H2O = succinate + NADPH + 2 H(+)</text>
        <dbReference type="Rhea" id="RHEA:13213"/>
        <dbReference type="ChEBI" id="CHEBI:15377"/>
        <dbReference type="ChEBI" id="CHEBI:15378"/>
        <dbReference type="ChEBI" id="CHEBI:30031"/>
        <dbReference type="ChEBI" id="CHEBI:57706"/>
        <dbReference type="ChEBI" id="CHEBI:57783"/>
        <dbReference type="ChEBI" id="CHEBI:58349"/>
        <dbReference type="EC" id="1.2.1.16"/>
    </reaction>
</comment>
<feature type="domain" description="FACT complex subunit SPT16 N-terminal lobe" evidence="19">
    <location>
        <begin position="7"/>
        <end position="174"/>
    </location>
</feature>
<comment type="subunit">
    <text evidence="17">Component of the FACT complex.</text>
</comment>
<dbReference type="CDD" id="cd07103">
    <property type="entry name" value="ALDH_F5_SSADH_GabD"/>
    <property type="match status" value="1"/>
</dbReference>
<dbReference type="GO" id="GO:0009013">
    <property type="term" value="F:succinate-semialdehyde dehydrogenase [NAD(P)+] activity"/>
    <property type="evidence" value="ECO:0007669"/>
    <property type="project" value="UniProtKB-EC"/>
</dbReference>
<dbReference type="FunFam" id="2.30.29.210:FF:000001">
    <property type="entry name" value="FACT complex subunit spt16"/>
    <property type="match status" value="1"/>
</dbReference>
<evidence type="ECO:0000256" key="2">
    <source>
        <dbReference type="ARBA" id="ARBA00009986"/>
    </source>
</evidence>
<dbReference type="NCBIfam" id="TIGR01780">
    <property type="entry name" value="SSADH"/>
    <property type="match status" value="1"/>
</dbReference>
<evidence type="ECO:0000256" key="3">
    <source>
        <dbReference type="ARBA" id="ARBA00010779"/>
    </source>
</evidence>
<dbReference type="Gene3D" id="2.30.29.150">
    <property type="match status" value="1"/>
</dbReference>
<keyword evidence="8 17" id="KW-0805">Transcription regulation</keyword>
<dbReference type="InterPro" id="IPR029510">
    <property type="entry name" value="Ald_DH_CS_GLU"/>
</dbReference>
<dbReference type="InterPro" id="IPR000994">
    <property type="entry name" value="Pept_M24"/>
</dbReference>
<dbReference type="FunFam" id="3.40.605.10:FF:000026">
    <property type="entry name" value="Aldehyde dehydrogenase, putative"/>
    <property type="match status" value="1"/>
</dbReference>
<evidence type="ECO:0000256" key="8">
    <source>
        <dbReference type="ARBA" id="ARBA00023015"/>
    </source>
</evidence>
<comment type="pathway">
    <text evidence="1">Amino-acid degradation; 4-aminobutanoate degradation.</text>
</comment>
<gene>
    <name evidence="22" type="ORF">AGERDE_LOCUS6539</name>
</gene>
<keyword evidence="6 17" id="KW-0227">DNA damage</keyword>
<feature type="region of interest" description="Disordered" evidence="18">
    <location>
        <begin position="449"/>
        <end position="502"/>
    </location>
</feature>
<dbReference type="InterPro" id="IPR015590">
    <property type="entry name" value="Aldehyde_DH_dom"/>
</dbReference>
<dbReference type="GO" id="GO:0006368">
    <property type="term" value="P:transcription elongation by RNA polymerase II"/>
    <property type="evidence" value="ECO:0007669"/>
    <property type="project" value="TreeGrafter"/>
</dbReference>
<dbReference type="InterPro" id="IPR016163">
    <property type="entry name" value="Ald_DH_C"/>
</dbReference>
<dbReference type="InterPro" id="IPR040258">
    <property type="entry name" value="Spt16"/>
</dbReference>
<sequence>MRQQVRLDAKTFHKRARNLLSSWKASLKKGASDELFQGASAILAVIGELQEDYPYQKSIALESWLLGLEIPNVLILFTTEKIYFVASESRANMLEDLKLGEKQIPIEILKRTKDASHNRKLLEQICSIMQETNTEKRIGILPKQKYTGSFLEEWQKVYEDIKSSVQEVDVSAGVASTLSIKDEDELKLIKIASKISSTLMRRVYDTLGTIIDEGKDMKHDQLAEEIQTMIETDKTLAKIANGPDLDLEKLESCYTPIIQSGGKYDLKSSAQSTDEKLHTGSGSIVLCSLGARYKYYCSNIGRTILIQATKTQERNYQFLLDLQRHVLEYIKDGTKIRDVYSKAIDYIKTKRPDLENAFVKTLGFGMGIEFREGNYLLNPKNTRELKSGMILNLSIGFQNLKNEQAEDNKRSENYSLLVIDTVRVTNDRPIILTDYQKTLNSVSYTFMDEGKSDQEAKKENKRPVKQTEPKKASAKKSAVLRTKFRSEEQREETKDQQRRAHQKELAALKQAEGLARFAESSDQQTYQQQVFFQKFESYKRDSALPKEVKELKIVVDQKNESIILPIYGFAVPFHISTLKNASKNEEGDFTYLRLNFLTPNQASGKKEDMPFDDTNATFVRAVSYRSTDPYLSEIHKKILDLKKSASKKEAERKERADIVEQDKLIELKGRRPQRLSDVFARPGLEGKRAPGELEIHQNGLRYHASKTNQKIDILFSNVKHMFFQPCDNELIVLLHAHLKNPIMIGKKKTKDIQFYREASDVQFDETGNRKRKYRYGDEDELGAEQEERRRRAQLNKEFKSFAEKIADATDRIEEIEIPYRNLGFNGVPFRTNVLLQPTNDALVHLTDPPFLVITLADIEIAHLERVQYGLKHFDIVFVFKDYSRTPVHINTIPMEQLENVKEWLDNVDVTFTEGPVNLNWTQIMKTINADPAEFYKEGGWSFLAENEDGEGSDASSDSASEYQLSESEPDDDDSGSSYDEDASDDNSASVEEETEENNRSKGVYSNFINGRYFTTKVVKMPKLKDPSLFREAAFINGDWAKSVSGKTFAVLDPATENEIGKVPDMDKEDTQIAIKAAREAFKNWSDQTAKYRHDMLKNWYSLIIEHQQDLALILTQENGKPVSEALGEIKYGASFIEWFAEEATRTYGDVIPSPNKNQRFVVQKQPVGVAGIITPWNFPNAMITRKVGAALAAGCTVVVKPAAETPFSALAIAELANKAGLPKGVYNVVTSHEKYKEVGLEITTNPIIKKVSFTGSTAVGKLLMEQSSSTLKKITLELGGNAPFIVFDDADIDAAVKGAVASKFRSSGQTCVCANRIFVQSSVYAEFASHFTQKVSNFRVGNGFDSDTTHGPLINRKAIEKCTRHVDDAVSKGAEILIGGKHLKGNFYEPTVLSNLHPEMLICQEETFGPIAGIFKFDTEEQVIAMANSTESGLAGYFYSRDVGRCWRVAEALEVGMVGINTGIISSCETPFGGIKQSGLGREGSKYGIDEYLNTKYINFGGI</sequence>
<dbReference type="InterPro" id="IPR010102">
    <property type="entry name" value="Succ_semiAld_DH"/>
</dbReference>
<dbReference type="InterPro" id="IPR013953">
    <property type="entry name" value="FACT_SPT16_M"/>
</dbReference>
<evidence type="ECO:0000259" key="21">
    <source>
        <dbReference type="SMART" id="SM01287"/>
    </source>
</evidence>
<feature type="active site" evidence="15">
    <location>
        <position position="1277"/>
    </location>
</feature>
<dbReference type="SUPFAM" id="SSF55920">
    <property type="entry name" value="Creatinase/aminopeptidase"/>
    <property type="match status" value="1"/>
</dbReference>
<feature type="region of interest" description="Disordered" evidence="18">
    <location>
        <begin position="945"/>
        <end position="1001"/>
    </location>
</feature>
<dbReference type="PROSITE" id="PS00070">
    <property type="entry name" value="ALDEHYDE_DEHYDR_CYS"/>
    <property type="match status" value="1"/>
</dbReference>
<dbReference type="EMBL" id="CAJVPL010001035">
    <property type="protein sequence ID" value="CAG8548418.1"/>
    <property type="molecule type" value="Genomic_DNA"/>
</dbReference>
<evidence type="ECO:0000259" key="20">
    <source>
        <dbReference type="SMART" id="SM01286"/>
    </source>
</evidence>
<evidence type="ECO:0000256" key="6">
    <source>
        <dbReference type="ARBA" id="ARBA00022763"/>
    </source>
</evidence>
<dbReference type="GO" id="GO:0035101">
    <property type="term" value="C:FACT complex"/>
    <property type="evidence" value="ECO:0007669"/>
    <property type="project" value="UniProtKB-UniRule"/>
</dbReference>
<feature type="domain" description="FACT complex subunit SPT16 middle" evidence="20">
    <location>
        <begin position="553"/>
        <end position="702"/>
    </location>
</feature>
<dbReference type="Pfam" id="PF00171">
    <property type="entry name" value="Aldedh"/>
    <property type="match status" value="1"/>
</dbReference>
<dbReference type="InterPro" id="IPR011993">
    <property type="entry name" value="PH-like_dom_sf"/>
</dbReference>
<dbReference type="CDD" id="cd01091">
    <property type="entry name" value="CDC68-like"/>
    <property type="match status" value="1"/>
</dbReference>
<evidence type="ECO:0000256" key="5">
    <source>
        <dbReference type="ARBA" id="ARBA00022705"/>
    </source>
</evidence>
<feature type="compositionally biased region" description="Basic and acidic residues" evidence="18">
    <location>
        <begin position="484"/>
        <end position="502"/>
    </location>
</feature>
<feature type="compositionally biased region" description="Low complexity" evidence="18">
    <location>
        <begin position="952"/>
        <end position="961"/>
    </location>
</feature>
<organism evidence="22 23">
    <name type="scientific">Ambispora gerdemannii</name>
    <dbReference type="NCBI Taxonomy" id="144530"/>
    <lineage>
        <taxon>Eukaryota</taxon>
        <taxon>Fungi</taxon>
        <taxon>Fungi incertae sedis</taxon>
        <taxon>Mucoromycota</taxon>
        <taxon>Glomeromycotina</taxon>
        <taxon>Glomeromycetes</taxon>
        <taxon>Archaeosporales</taxon>
        <taxon>Ambisporaceae</taxon>
        <taxon>Ambispora</taxon>
    </lineage>
</organism>
<dbReference type="FunFam" id="2.30.29.150:FF:000002">
    <property type="entry name" value="FACT complex subunit SPT16"/>
    <property type="match status" value="1"/>
</dbReference>
<dbReference type="SMART" id="SM01287">
    <property type="entry name" value="Rtt106"/>
    <property type="match status" value="1"/>
</dbReference>
<evidence type="ECO:0000256" key="11">
    <source>
        <dbReference type="ARBA" id="ARBA00023204"/>
    </source>
</evidence>
<comment type="similarity">
    <text evidence="3 17">Belongs to the peptidase M24 family. SPT16 subfamily.</text>
</comment>
<keyword evidence="4 17" id="KW-0158">Chromosome</keyword>
<accession>A0A9N9AXC5</accession>
<evidence type="ECO:0000256" key="4">
    <source>
        <dbReference type="ARBA" id="ARBA00022454"/>
    </source>
</evidence>
<comment type="function">
    <text evidence="17">Component of the FACT complex, a general chromatin factor that acts to reorganize nucleosomes. The FACT complex is involved in multiple processes that require DNA as a template such as mRNA elongation, DNA replication and DNA repair. During transcription elongation the FACT complex acts as a histone chaperone that both destabilizes and restores nucleosomal structure. It facilitates the passage of RNA polymerase II and transcription by promoting the dissociation of one histone H2A-H2B dimer from the nucleosome, then subsequently promotes the reestablishment of the nucleosome following the passage of RNA polymerase II.</text>
</comment>
<keyword evidence="23" id="KW-1185">Reference proteome</keyword>
<evidence type="ECO:0000256" key="15">
    <source>
        <dbReference type="PROSITE-ProRule" id="PRU10007"/>
    </source>
</evidence>
<evidence type="ECO:0000256" key="16">
    <source>
        <dbReference type="RuleBase" id="RU003345"/>
    </source>
</evidence>
<dbReference type="InterPro" id="IPR029148">
    <property type="entry name" value="FACT-SPT16_Nlobe"/>
</dbReference>
<dbReference type="InterPro" id="IPR016160">
    <property type="entry name" value="Ald_DH_CS_CYS"/>
</dbReference>
<comment type="catalytic activity">
    <reaction evidence="14">
        <text>succinate semialdehyde + NAD(+) + H2O = succinate + NADH + 2 H(+)</text>
        <dbReference type="Rhea" id="RHEA:13217"/>
        <dbReference type="ChEBI" id="CHEBI:15377"/>
        <dbReference type="ChEBI" id="CHEBI:15378"/>
        <dbReference type="ChEBI" id="CHEBI:30031"/>
        <dbReference type="ChEBI" id="CHEBI:57540"/>
        <dbReference type="ChEBI" id="CHEBI:57706"/>
        <dbReference type="ChEBI" id="CHEBI:57945"/>
        <dbReference type="EC" id="1.2.1.16"/>
    </reaction>
</comment>
<dbReference type="Pfam" id="PF14826">
    <property type="entry name" value="FACT-Spt16_Nlob"/>
    <property type="match status" value="1"/>
</dbReference>
<dbReference type="InterPro" id="IPR013719">
    <property type="entry name" value="RTT106/SPT16-like_middle_dom"/>
</dbReference>
<evidence type="ECO:0000256" key="12">
    <source>
        <dbReference type="ARBA" id="ARBA00023242"/>
    </source>
</evidence>
<dbReference type="Gene3D" id="3.40.350.10">
    <property type="entry name" value="Creatinase/prolidase N-terminal domain"/>
    <property type="match status" value="1"/>
</dbReference>
<evidence type="ECO:0000313" key="22">
    <source>
        <dbReference type="EMBL" id="CAG8548418.1"/>
    </source>
</evidence>
<dbReference type="GO" id="GO:0009450">
    <property type="term" value="P:gamma-aminobutyric acid catabolic process"/>
    <property type="evidence" value="ECO:0007669"/>
    <property type="project" value="InterPro"/>
</dbReference>
<dbReference type="PANTHER" id="PTHR13980:SF15">
    <property type="entry name" value="FACT COMPLEX SUBUNIT SPT16"/>
    <property type="match status" value="1"/>
</dbReference>
<dbReference type="Gene3D" id="3.40.309.10">
    <property type="entry name" value="Aldehyde Dehydrogenase, Chain A, domain 2"/>
    <property type="match status" value="1"/>
</dbReference>
<evidence type="ECO:0000256" key="10">
    <source>
        <dbReference type="ARBA" id="ARBA00023163"/>
    </source>
</evidence>
<evidence type="ECO:0000256" key="18">
    <source>
        <dbReference type="SAM" id="MobiDB-lite"/>
    </source>
</evidence>
<keyword evidence="9" id="KW-0175">Coiled coil</keyword>
<evidence type="ECO:0000259" key="19">
    <source>
        <dbReference type="SMART" id="SM01285"/>
    </source>
</evidence>
<dbReference type="Gene3D" id="2.30.29.210">
    <property type="entry name" value="FACT complex subunit Spt16p/Cdc68p"/>
    <property type="match status" value="1"/>
</dbReference>
<evidence type="ECO:0000256" key="7">
    <source>
        <dbReference type="ARBA" id="ARBA00023002"/>
    </source>
</evidence>
<dbReference type="GO" id="GO:0010468">
    <property type="term" value="P:regulation of gene expression"/>
    <property type="evidence" value="ECO:0007669"/>
    <property type="project" value="UniProtKB-ARBA"/>
</dbReference>
<feature type="domain" description="Histone chaperone RTT106/FACT complex subunit SPT16-like middle" evidence="21">
    <location>
        <begin position="824"/>
        <end position="914"/>
    </location>
</feature>
<proteinExistence type="inferred from homology"/>
<dbReference type="InterPro" id="IPR056595">
    <property type="entry name" value="Fact-SPT16_PH"/>
</dbReference>
<comment type="subcellular location">
    <subcellularLocation>
        <location evidence="17">Nucleus</location>
    </subcellularLocation>
    <subcellularLocation>
        <location evidence="17">Chromosome</location>
    </subcellularLocation>
</comment>
<dbReference type="Gene3D" id="3.40.605.10">
    <property type="entry name" value="Aldehyde Dehydrogenase, Chain A, domain 1"/>
    <property type="match status" value="1"/>
</dbReference>
<keyword evidence="11 17" id="KW-0234">DNA repair</keyword>
<keyword evidence="5 17" id="KW-0235">DNA replication</keyword>
<evidence type="ECO:0000313" key="23">
    <source>
        <dbReference type="Proteomes" id="UP000789831"/>
    </source>
</evidence>
<dbReference type="Gene3D" id="2.30.29.30">
    <property type="entry name" value="Pleckstrin-homology domain (PH domain)/Phosphotyrosine-binding domain (PTB)"/>
    <property type="match status" value="1"/>
</dbReference>
<dbReference type="Proteomes" id="UP000789831">
    <property type="component" value="Unassembled WGS sequence"/>
</dbReference>
<evidence type="ECO:0000256" key="13">
    <source>
        <dbReference type="ARBA" id="ARBA00050387"/>
    </source>
</evidence>
<dbReference type="Pfam" id="PF00557">
    <property type="entry name" value="Peptidase_M24"/>
    <property type="match status" value="1"/>
</dbReference>
<dbReference type="FunFam" id="3.90.230.10:FF:000005">
    <property type="entry name" value="FACT complex subunit spt16"/>
    <property type="match status" value="1"/>
</dbReference>
<protein>
    <recommendedName>
        <fullName evidence="17">FACT complex subunit</fullName>
    </recommendedName>
</protein>
<dbReference type="FunFam" id="2.30.29.30:FF:000017">
    <property type="entry name" value="FACT complex subunit SPT16"/>
    <property type="match status" value="1"/>
</dbReference>
<evidence type="ECO:0000256" key="9">
    <source>
        <dbReference type="ARBA" id="ARBA00023054"/>
    </source>
</evidence>
<dbReference type="PANTHER" id="PTHR13980">
    <property type="entry name" value="CDC68 RELATED"/>
    <property type="match status" value="1"/>
</dbReference>
<dbReference type="SMART" id="SM01285">
    <property type="entry name" value="FACT-Spt16_Nlob"/>
    <property type="match status" value="1"/>
</dbReference>
<dbReference type="Pfam" id="PF24824">
    <property type="entry name" value="PH_SPT16"/>
    <property type="match status" value="1"/>
</dbReference>
<dbReference type="InterPro" id="IPR036005">
    <property type="entry name" value="Creatinase/aminopeptidase-like"/>
</dbReference>
<evidence type="ECO:0000256" key="14">
    <source>
        <dbReference type="ARBA" id="ARBA00052698"/>
    </source>
</evidence>
<comment type="caution">
    <text evidence="22">The sequence shown here is derived from an EMBL/GenBank/DDBJ whole genome shotgun (WGS) entry which is preliminary data.</text>
</comment>
<dbReference type="InterPro" id="IPR016161">
    <property type="entry name" value="Ald_DH/histidinol_DH"/>
</dbReference>
<dbReference type="Pfam" id="PF08644">
    <property type="entry name" value="SPT16"/>
    <property type="match status" value="1"/>
</dbReference>
<reference evidence="22" key="1">
    <citation type="submission" date="2021-06" db="EMBL/GenBank/DDBJ databases">
        <authorList>
            <person name="Kallberg Y."/>
            <person name="Tangrot J."/>
            <person name="Rosling A."/>
        </authorList>
    </citation>
    <scope>NUCLEOTIDE SEQUENCE</scope>
    <source>
        <strain evidence="22">MT106</strain>
    </source>
</reference>
<dbReference type="InterPro" id="IPR033825">
    <property type="entry name" value="Spt16_M24"/>
</dbReference>
<dbReference type="GO" id="GO:0004030">
    <property type="term" value="F:aldehyde dehydrogenase [NAD(P)+] activity"/>
    <property type="evidence" value="ECO:0007669"/>
    <property type="project" value="UniProtKB-ARBA"/>
</dbReference>
<dbReference type="Gene3D" id="3.90.230.10">
    <property type="entry name" value="Creatinase/methionine aminopeptidase superfamily"/>
    <property type="match status" value="1"/>
</dbReference>
<dbReference type="OrthoDB" id="10251642at2759"/>
<dbReference type="GO" id="GO:0006260">
    <property type="term" value="P:DNA replication"/>
    <property type="evidence" value="ECO:0007669"/>
    <property type="project" value="UniProtKB-KW"/>
</dbReference>
<keyword evidence="10 17" id="KW-0804">Transcription</keyword>
<dbReference type="Pfam" id="PF08512">
    <property type="entry name" value="Rttp106-like_middle"/>
    <property type="match status" value="1"/>
</dbReference>
<evidence type="ECO:0000256" key="17">
    <source>
        <dbReference type="RuleBase" id="RU367052"/>
    </source>
</evidence>
<evidence type="ECO:0000256" key="1">
    <source>
        <dbReference type="ARBA" id="ARBA00005176"/>
    </source>
</evidence>
<dbReference type="FunFam" id="3.40.605.10:FF:000005">
    <property type="entry name" value="Succinate-semialdehyde dehydrogenase I"/>
    <property type="match status" value="1"/>
</dbReference>
<dbReference type="PROSITE" id="PS00687">
    <property type="entry name" value="ALDEHYDE_DEHYDR_GLU"/>
    <property type="match status" value="1"/>
</dbReference>
<feature type="compositionally biased region" description="Acidic residues" evidence="18">
    <location>
        <begin position="967"/>
        <end position="995"/>
    </location>
</feature>
<comment type="similarity">
    <text evidence="2 16">Belongs to the aldehyde dehydrogenase family.</text>
</comment>
<feature type="compositionally biased region" description="Basic and acidic residues" evidence="18">
    <location>
        <begin position="449"/>
        <end position="471"/>
    </location>
</feature>
<name>A0A9N9AXC5_9GLOM</name>
<dbReference type="GO" id="GO:0006281">
    <property type="term" value="P:DNA repair"/>
    <property type="evidence" value="ECO:0007669"/>
    <property type="project" value="UniProtKB-UniRule"/>
</dbReference>